<reference evidence="1 2" key="1">
    <citation type="submission" date="2013-07" db="EMBL/GenBank/DDBJ databases">
        <title>Completed genome of Sphingomonas sanxanigenens NX02.</title>
        <authorList>
            <person name="Ma T."/>
            <person name="Huang H."/>
            <person name="Wu M."/>
            <person name="Li X."/>
            <person name="Li G."/>
        </authorList>
    </citation>
    <scope>NUCLEOTIDE SEQUENCE [LARGE SCALE GENOMIC DNA]</scope>
    <source>
        <strain evidence="1 2">NX02</strain>
    </source>
</reference>
<dbReference type="GO" id="GO:0005829">
    <property type="term" value="C:cytosol"/>
    <property type="evidence" value="ECO:0007669"/>
    <property type="project" value="TreeGrafter"/>
</dbReference>
<protein>
    <recommendedName>
        <fullName evidence="3">Rrf2 family transcriptional regulator</fullName>
    </recommendedName>
</protein>
<proteinExistence type="predicted"/>
<dbReference type="KEGG" id="ssan:NX02_01140"/>
<dbReference type="STRING" id="1123269.NX02_01140"/>
<dbReference type="AlphaFoldDB" id="W0A258"/>
<dbReference type="HOGENOM" id="CLU_107144_4_0_5"/>
<dbReference type="SUPFAM" id="SSF46785">
    <property type="entry name" value="Winged helix' DNA-binding domain"/>
    <property type="match status" value="1"/>
</dbReference>
<evidence type="ECO:0008006" key="3">
    <source>
        <dbReference type="Google" id="ProtNLM"/>
    </source>
</evidence>
<accession>W0A258</accession>
<dbReference type="Pfam" id="PF02082">
    <property type="entry name" value="Rrf2"/>
    <property type="match status" value="1"/>
</dbReference>
<evidence type="ECO:0000313" key="2">
    <source>
        <dbReference type="Proteomes" id="UP000018851"/>
    </source>
</evidence>
<name>W0A258_9SPHN</name>
<dbReference type="eggNOG" id="COG1959">
    <property type="taxonomic scope" value="Bacteria"/>
</dbReference>
<dbReference type="PANTHER" id="PTHR33221:SF15">
    <property type="entry name" value="HTH-TYPE TRANSCRIPTIONAL REGULATOR YWGB-RELATED"/>
    <property type="match status" value="1"/>
</dbReference>
<keyword evidence="2" id="KW-1185">Reference proteome</keyword>
<dbReference type="EMBL" id="CP006644">
    <property type="protein sequence ID" value="AHE51994.1"/>
    <property type="molecule type" value="Genomic_DNA"/>
</dbReference>
<evidence type="ECO:0000313" key="1">
    <source>
        <dbReference type="EMBL" id="AHE51994.1"/>
    </source>
</evidence>
<dbReference type="PATRIC" id="fig|1123269.5.peg.228"/>
<dbReference type="GO" id="GO:0003700">
    <property type="term" value="F:DNA-binding transcription factor activity"/>
    <property type="evidence" value="ECO:0007669"/>
    <property type="project" value="TreeGrafter"/>
</dbReference>
<organism evidence="1 2">
    <name type="scientific">Sphingomonas sanxanigenens DSM 19645 = NX02</name>
    <dbReference type="NCBI Taxonomy" id="1123269"/>
    <lineage>
        <taxon>Bacteria</taxon>
        <taxon>Pseudomonadati</taxon>
        <taxon>Pseudomonadota</taxon>
        <taxon>Alphaproteobacteria</taxon>
        <taxon>Sphingomonadales</taxon>
        <taxon>Sphingomonadaceae</taxon>
        <taxon>Sphingomonas</taxon>
    </lineage>
</organism>
<dbReference type="InterPro" id="IPR036390">
    <property type="entry name" value="WH_DNA-bd_sf"/>
</dbReference>
<dbReference type="PANTHER" id="PTHR33221">
    <property type="entry name" value="WINGED HELIX-TURN-HELIX TRANSCRIPTIONAL REGULATOR, RRF2 FAMILY"/>
    <property type="match status" value="1"/>
</dbReference>
<dbReference type="InterPro" id="IPR036388">
    <property type="entry name" value="WH-like_DNA-bd_sf"/>
</dbReference>
<sequence length="138" mass="14724">MAEHRGPVTSEALARVMRTNPVVIRRVMAGLRQQGYVQSGKGHGGGWTIARDLATITLRDIYEGIGSPPLFAIGNRSNHPDCAVEQAVNGALGASLDEAERQLLASFGTVTLADLSTHFHDRLAQHVPGACPEPDHHG</sequence>
<dbReference type="Gene3D" id="1.10.10.10">
    <property type="entry name" value="Winged helix-like DNA-binding domain superfamily/Winged helix DNA-binding domain"/>
    <property type="match status" value="1"/>
</dbReference>
<dbReference type="InterPro" id="IPR000944">
    <property type="entry name" value="Tscrpt_reg_Rrf2"/>
</dbReference>
<dbReference type="Proteomes" id="UP000018851">
    <property type="component" value="Chromosome"/>
</dbReference>
<gene>
    <name evidence="1" type="ORF">NX02_01140</name>
</gene>
<dbReference type="PROSITE" id="PS51197">
    <property type="entry name" value="HTH_RRF2_2"/>
    <property type="match status" value="1"/>
</dbReference>